<keyword evidence="2" id="KW-0808">Transferase</keyword>
<dbReference type="Proteomes" id="UP000199280">
    <property type="component" value="Unassembled WGS sequence"/>
</dbReference>
<proteinExistence type="predicted"/>
<dbReference type="AlphaFoldDB" id="A0A143YLL1"/>
<keyword evidence="5" id="KW-1185">Reference proteome</keyword>
<sequence length="148" mass="16840">MNKLSLRKATADDMEEILRLQVETFHGEQKIPSEGIPLPDEKSPQWWCAVLDDVLVGAVAAWEEDKQVHWGRFVTDPTHRGLQIGTKLARFSLDDLFSSQQVDEIHMEAREITVKMICRMGGKIIGEPIPFFEGTVTPLVLKKVDYLH</sequence>
<dbReference type="InterPro" id="IPR000182">
    <property type="entry name" value="GNAT_dom"/>
</dbReference>
<dbReference type="Pfam" id="PF00583">
    <property type="entry name" value="Acetyltransf_1"/>
    <property type="match status" value="1"/>
</dbReference>
<evidence type="ECO:0000313" key="3">
    <source>
        <dbReference type="EMBL" id="SEI75484.1"/>
    </source>
</evidence>
<dbReference type="InterPro" id="IPR016181">
    <property type="entry name" value="Acyl_CoA_acyltransferase"/>
</dbReference>
<protein>
    <submittedName>
        <fullName evidence="2">Acyl-coa n-acyltransferase</fullName>
    </submittedName>
    <submittedName>
        <fullName evidence="3">Predicted N-acyltransferase, GNAT family</fullName>
    </submittedName>
</protein>
<dbReference type="OrthoDB" id="9796171at2"/>
<dbReference type="SUPFAM" id="SSF55729">
    <property type="entry name" value="Acyl-CoA N-acyltransferases (Nat)"/>
    <property type="match status" value="1"/>
</dbReference>
<gene>
    <name evidence="3" type="ORF">SAMN05216375_103104</name>
    <name evidence="2" type="ORF">TR210_972</name>
</gene>
<feature type="domain" description="N-acetyltransferase" evidence="1">
    <location>
        <begin position="4"/>
        <end position="146"/>
    </location>
</feature>
<keyword evidence="2" id="KW-0012">Acyltransferase</keyword>
<dbReference type="GO" id="GO:0016747">
    <property type="term" value="F:acyltransferase activity, transferring groups other than amino-acyl groups"/>
    <property type="evidence" value="ECO:0007669"/>
    <property type="project" value="InterPro"/>
</dbReference>
<dbReference type="Gene3D" id="3.40.630.30">
    <property type="match status" value="1"/>
</dbReference>
<dbReference type="EMBL" id="FNYT01000003">
    <property type="protein sequence ID" value="SEI75484.1"/>
    <property type="molecule type" value="Genomic_DNA"/>
</dbReference>
<dbReference type="EMBL" id="FJNB01000005">
    <property type="protein sequence ID" value="CZQ91538.1"/>
    <property type="molecule type" value="Genomic_DNA"/>
</dbReference>
<evidence type="ECO:0000313" key="4">
    <source>
        <dbReference type="Proteomes" id="UP000076878"/>
    </source>
</evidence>
<dbReference type="STRING" id="640938.TR210_972"/>
<evidence type="ECO:0000313" key="5">
    <source>
        <dbReference type="Proteomes" id="UP000199280"/>
    </source>
</evidence>
<dbReference type="RefSeq" id="WP_084253820.1">
    <property type="nucleotide sequence ID" value="NZ_FJNB01000005.1"/>
</dbReference>
<dbReference type="Proteomes" id="UP000076878">
    <property type="component" value="Unassembled WGS sequence"/>
</dbReference>
<evidence type="ECO:0000313" key="2">
    <source>
        <dbReference type="EMBL" id="CZQ91538.1"/>
    </source>
</evidence>
<organism evidence="2 4">
    <name type="scientific">Trichococcus ilyis</name>
    <dbReference type="NCBI Taxonomy" id="640938"/>
    <lineage>
        <taxon>Bacteria</taxon>
        <taxon>Bacillati</taxon>
        <taxon>Bacillota</taxon>
        <taxon>Bacilli</taxon>
        <taxon>Lactobacillales</taxon>
        <taxon>Carnobacteriaceae</taxon>
        <taxon>Trichococcus</taxon>
    </lineage>
</organism>
<name>A0A143YLL1_9LACT</name>
<reference evidence="3 5" key="2">
    <citation type="submission" date="2016-10" db="EMBL/GenBank/DDBJ databases">
        <authorList>
            <person name="Varghese N."/>
            <person name="Submissions S."/>
        </authorList>
    </citation>
    <scope>NUCLEOTIDE SEQUENCE [LARGE SCALE GENOMIC DNA]</scope>
    <source>
        <strain evidence="3 5">DSM 22150</strain>
    </source>
</reference>
<dbReference type="CDD" id="cd04301">
    <property type="entry name" value="NAT_SF"/>
    <property type="match status" value="1"/>
</dbReference>
<evidence type="ECO:0000259" key="1">
    <source>
        <dbReference type="PROSITE" id="PS51186"/>
    </source>
</evidence>
<dbReference type="PROSITE" id="PS51186">
    <property type="entry name" value="GNAT"/>
    <property type="match status" value="1"/>
</dbReference>
<accession>A0A143YLL1</accession>
<reference evidence="2 4" key="1">
    <citation type="submission" date="2016-02" db="EMBL/GenBank/DDBJ databases">
        <authorList>
            <person name="Wen L."/>
            <person name="He K."/>
            <person name="Yang H."/>
        </authorList>
    </citation>
    <scope>NUCLEOTIDE SEQUENCE [LARGE SCALE GENOMIC DNA]</scope>
    <source>
        <strain evidence="2">Trichococcus_R210</strain>
    </source>
</reference>